<feature type="region of interest" description="Disordered" evidence="2">
    <location>
        <begin position="72"/>
        <end position="95"/>
    </location>
</feature>
<dbReference type="SUPFAM" id="SSF47473">
    <property type="entry name" value="EF-hand"/>
    <property type="match status" value="1"/>
</dbReference>
<dbReference type="InterPro" id="IPR018247">
    <property type="entry name" value="EF_Hand_1_Ca_BS"/>
</dbReference>
<evidence type="ECO:0000313" key="4">
    <source>
        <dbReference type="Proteomes" id="UP000095287"/>
    </source>
</evidence>
<organism evidence="4 5">
    <name type="scientific">Steinernema glaseri</name>
    <dbReference type="NCBI Taxonomy" id="37863"/>
    <lineage>
        <taxon>Eukaryota</taxon>
        <taxon>Metazoa</taxon>
        <taxon>Ecdysozoa</taxon>
        <taxon>Nematoda</taxon>
        <taxon>Chromadorea</taxon>
        <taxon>Rhabditida</taxon>
        <taxon>Tylenchina</taxon>
        <taxon>Panagrolaimomorpha</taxon>
        <taxon>Strongyloidoidea</taxon>
        <taxon>Steinernematidae</taxon>
        <taxon>Steinernema</taxon>
    </lineage>
</organism>
<dbReference type="AlphaFoldDB" id="A0A1I7ZV10"/>
<dbReference type="WBParaSite" id="L893_g29855.t1">
    <property type="protein sequence ID" value="L893_g29855.t1"/>
    <property type="gene ID" value="L893_g29855"/>
</dbReference>
<dbReference type="PROSITE" id="PS50222">
    <property type="entry name" value="EF_HAND_2"/>
    <property type="match status" value="3"/>
</dbReference>
<protein>
    <submittedName>
        <fullName evidence="5">EF hand</fullName>
    </submittedName>
</protein>
<evidence type="ECO:0000256" key="2">
    <source>
        <dbReference type="SAM" id="MobiDB-lite"/>
    </source>
</evidence>
<feature type="domain" description="EF-hand" evidence="3">
    <location>
        <begin position="111"/>
        <end position="146"/>
    </location>
</feature>
<evidence type="ECO:0000259" key="3">
    <source>
        <dbReference type="PROSITE" id="PS50222"/>
    </source>
</evidence>
<accession>A0A1I7ZV10</accession>
<name>A0A1I7ZV10_9BILA</name>
<evidence type="ECO:0000256" key="1">
    <source>
        <dbReference type="ARBA" id="ARBA00022837"/>
    </source>
</evidence>
<dbReference type="Proteomes" id="UP000095287">
    <property type="component" value="Unplaced"/>
</dbReference>
<feature type="domain" description="EF-hand" evidence="3">
    <location>
        <begin position="186"/>
        <end position="221"/>
    </location>
</feature>
<keyword evidence="4" id="KW-1185">Reference proteome</keyword>
<keyword evidence="1" id="KW-0106">Calcium</keyword>
<feature type="domain" description="EF-hand" evidence="3">
    <location>
        <begin position="150"/>
        <end position="185"/>
    </location>
</feature>
<dbReference type="InterPro" id="IPR011992">
    <property type="entry name" value="EF-hand-dom_pair"/>
</dbReference>
<dbReference type="PROSITE" id="PS00018">
    <property type="entry name" value="EF_HAND_1"/>
    <property type="match status" value="2"/>
</dbReference>
<sequence length="255" mass="28843">MSSAFRKSCNDNPCHPDKETPQVLCAKTDVPCGTRQLLPALGKAHLPLNVVMRSLSLIALVFLLGTVSAKPLDPRTPEDVPEETPAQSFARSDANKDSSLTFDEFLHSDLVFEQIKRDEFNNLDTDKDGIVSKAEFDSHYEAEKQNGDDLKAEYFGQLFEDFDDDFDLKLDLEEIKKVLETRFLLKTRPNFPEIFAKFDKNGDGALDLNEYQKFDAEMPFHELDPVPAPAEVKKPILAFKTEKLPMMKPIVGKLF</sequence>
<dbReference type="Pfam" id="PF13202">
    <property type="entry name" value="EF-hand_5"/>
    <property type="match status" value="2"/>
</dbReference>
<dbReference type="Gene3D" id="1.10.238.10">
    <property type="entry name" value="EF-hand"/>
    <property type="match status" value="2"/>
</dbReference>
<evidence type="ECO:0000313" key="5">
    <source>
        <dbReference type="WBParaSite" id="L893_g29855.t1"/>
    </source>
</evidence>
<reference evidence="5" key="1">
    <citation type="submission" date="2016-11" db="UniProtKB">
        <authorList>
            <consortium name="WormBaseParasite"/>
        </authorList>
    </citation>
    <scope>IDENTIFICATION</scope>
</reference>
<feature type="region of interest" description="Disordered" evidence="2">
    <location>
        <begin position="1"/>
        <end position="20"/>
    </location>
</feature>
<dbReference type="GO" id="GO:0005509">
    <property type="term" value="F:calcium ion binding"/>
    <property type="evidence" value="ECO:0007669"/>
    <property type="project" value="InterPro"/>
</dbReference>
<dbReference type="InterPro" id="IPR002048">
    <property type="entry name" value="EF_hand_dom"/>
</dbReference>
<proteinExistence type="predicted"/>
<dbReference type="SMART" id="SM00054">
    <property type="entry name" value="EFh"/>
    <property type="match status" value="3"/>
</dbReference>